<evidence type="ECO:0000256" key="6">
    <source>
        <dbReference type="ARBA" id="ARBA00067416"/>
    </source>
</evidence>
<dbReference type="GO" id="GO:0035267">
    <property type="term" value="C:NuA4 histone acetyltransferase complex"/>
    <property type="evidence" value="ECO:0007669"/>
    <property type="project" value="InterPro"/>
</dbReference>
<evidence type="ECO:0000259" key="9">
    <source>
        <dbReference type="Pfam" id="PF05499"/>
    </source>
</evidence>
<feature type="coiled-coil region" evidence="7">
    <location>
        <begin position="191"/>
        <end position="238"/>
    </location>
</feature>
<dbReference type="GO" id="GO:0006338">
    <property type="term" value="P:chromatin remodeling"/>
    <property type="evidence" value="ECO:0007669"/>
    <property type="project" value="InterPro"/>
</dbReference>
<feature type="region of interest" description="Disordered" evidence="8">
    <location>
        <begin position="1"/>
        <end position="24"/>
    </location>
</feature>
<dbReference type="InterPro" id="IPR027109">
    <property type="entry name" value="Swc4/Dmap1"/>
</dbReference>
<feature type="compositionally biased region" description="Low complexity" evidence="8">
    <location>
        <begin position="249"/>
        <end position="266"/>
    </location>
</feature>
<evidence type="ECO:0000256" key="1">
    <source>
        <dbReference type="ARBA" id="ARBA00004123"/>
    </source>
</evidence>
<feature type="domain" description="DNA methyltransferase 1-associated 1" evidence="9">
    <location>
        <begin position="207"/>
        <end position="385"/>
    </location>
</feature>
<feature type="compositionally biased region" description="Low complexity" evidence="8">
    <location>
        <begin position="12"/>
        <end position="23"/>
    </location>
</feature>
<reference evidence="12" key="1">
    <citation type="submission" date="2022-11" db="UniProtKB">
        <authorList>
            <consortium name="WormBaseParasite"/>
        </authorList>
    </citation>
    <scope>IDENTIFICATION</scope>
</reference>
<dbReference type="PANTHER" id="PTHR12855">
    <property type="entry name" value="DNA METHYLTRANSFERASE 1-ASSOCIATED PROTEIN 1 FAMILY MEMBER"/>
    <property type="match status" value="1"/>
</dbReference>
<evidence type="ECO:0000313" key="11">
    <source>
        <dbReference type="Proteomes" id="UP000887560"/>
    </source>
</evidence>
<dbReference type="Pfam" id="PF05499">
    <property type="entry name" value="DMAP1"/>
    <property type="match status" value="1"/>
</dbReference>
<sequence length="486" mass="56248">MMTGDAQDILGTTSMSRRQQSSTLPNLNLTNVDKKTIKKSDQIKRPAAPTNTKHGYSVVKADFGKRIVRKWMWKPFMNDAREDGLQLSHWEREDLIGQPYQFARFNKQLDPVTFTDMEYDEYLDDERWNKEETIHLLDLCHRFDLRWPIVEDRFDRERFKDRKSVEDMKERYYGIVNELNVARNTQSEPLAYDAEHERRRKEQLIKEEEELKEAVRKIEAKRKEREKKAHDLQRLINATAERISVSPDSSTCGSPSVVGGTSTSSRAAHRRSLKRLRTQASLASDQLMPSEPHIRWPEYRQPGPHLRTQEMKLPSNTAQRKLNNIGMVVTSLQIVSIGLEYPPATEEIVKLYNDFRSNIVLLQELKTAVYNTEQELDQLSNRLRTEKNIELSIEPRLRVSEAFYEEFTRNPASLNEINSTEGEGKSSGKSGGKGGKQQKQLPKLAPVTSRRITRMIETNPISMTQTRKKRTTITAEGTLTRSSIQQ</sequence>
<evidence type="ECO:0000256" key="7">
    <source>
        <dbReference type="SAM" id="Coils"/>
    </source>
</evidence>
<dbReference type="PANTHER" id="PTHR12855:SF10">
    <property type="entry name" value="DNA METHYLTRANSFERASE 1-ASSOCIATED PROTEIN 1"/>
    <property type="match status" value="1"/>
</dbReference>
<feature type="region of interest" description="Disordered" evidence="8">
    <location>
        <begin position="245"/>
        <end position="268"/>
    </location>
</feature>
<organism evidence="11 12">
    <name type="scientific">Meloidogyne floridensis</name>
    <dbReference type="NCBI Taxonomy" id="298350"/>
    <lineage>
        <taxon>Eukaryota</taxon>
        <taxon>Metazoa</taxon>
        <taxon>Ecdysozoa</taxon>
        <taxon>Nematoda</taxon>
        <taxon>Chromadorea</taxon>
        <taxon>Rhabditida</taxon>
        <taxon>Tylenchina</taxon>
        <taxon>Tylenchomorpha</taxon>
        <taxon>Tylenchoidea</taxon>
        <taxon>Meloidogynidae</taxon>
        <taxon>Meloidogyninae</taxon>
        <taxon>Meloidogyne</taxon>
    </lineage>
</organism>
<dbReference type="Gene3D" id="1.10.10.60">
    <property type="entry name" value="Homeodomain-like"/>
    <property type="match status" value="1"/>
</dbReference>
<feature type="domain" description="DAMP1 SANT/Myb-like" evidence="10">
    <location>
        <begin position="100"/>
        <end position="179"/>
    </location>
</feature>
<comment type="subcellular location">
    <subcellularLocation>
        <location evidence="1">Nucleus</location>
    </subcellularLocation>
</comment>
<evidence type="ECO:0000256" key="4">
    <source>
        <dbReference type="ARBA" id="ARBA00023163"/>
    </source>
</evidence>
<evidence type="ECO:0000313" key="12">
    <source>
        <dbReference type="WBParaSite" id="scf7180000422108.g8304"/>
    </source>
</evidence>
<evidence type="ECO:0000256" key="2">
    <source>
        <dbReference type="ARBA" id="ARBA00022853"/>
    </source>
</evidence>
<keyword evidence="3" id="KW-0805">Transcription regulation</keyword>
<keyword evidence="11" id="KW-1185">Reference proteome</keyword>
<dbReference type="FunFam" id="1.10.10.60:FF:000087">
    <property type="entry name" value="DNA methyltransferase 1-associated protein 1"/>
    <property type="match status" value="1"/>
</dbReference>
<dbReference type="InterPro" id="IPR008468">
    <property type="entry name" value="DMAP1"/>
</dbReference>
<dbReference type="InterPro" id="IPR032563">
    <property type="entry name" value="DAMP1_SANT-like"/>
</dbReference>
<dbReference type="GO" id="GO:0000812">
    <property type="term" value="C:Swr1 complex"/>
    <property type="evidence" value="ECO:0007669"/>
    <property type="project" value="TreeGrafter"/>
</dbReference>
<evidence type="ECO:0000256" key="8">
    <source>
        <dbReference type="SAM" id="MobiDB-lite"/>
    </source>
</evidence>
<evidence type="ECO:0000256" key="5">
    <source>
        <dbReference type="ARBA" id="ARBA00023242"/>
    </source>
</evidence>
<keyword evidence="4" id="KW-0804">Transcription</keyword>
<dbReference type="WBParaSite" id="scf7180000422108.g8304">
    <property type="protein sequence ID" value="scf7180000422108.g8304"/>
    <property type="gene ID" value="scf7180000422108.g8304"/>
</dbReference>
<evidence type="ECO:0000259" key="10">
    <source>
        <dbReference type="Pfam" id="PF16282"/>
    </source>
</evidence>
<keyword evidence="5" id="KW-0539">Nucleus</keyword>
<dbReference type="Proteomes" id="UP000887560">
    <property type="component" value="Unplaced"/>
</dbReference>
<keyword evidence="7" id="KW-0175">Coiled coil</keyword>
<protein>
    <recommendedName>
        <fullName evidence="6">DNA methyltransferase 1-associated protein 1</fullName>
    </recommendedName>
</protein>
<feature type="compositionally biased region" description="Polar residues" evidence="8">
    <location>
        <begin position="472"/>
        <end position="486"/>
    </location>
</feature>
<dbReference type="GO" id="GO:0003714">
    <property type="term" value="F:transcription corepressor activity"/>
    <property type="evidence" value="ECO:0007669"/>
    <property type="project" value="TreeGrafter"/>
</dbReference>
<dbReference type="Pfam" id="PF16282">
    <property type="entry name" value="SANT_DAMP1_like"/>
    <property type="match status" value="1"/>
</dbReference>
<dbReference type="AlphaFoldDB" id="A0A915NZM3"/>
<dbReference type="GO" id="GO:0006281">
    <property type="term" value="P:DNA repair"/>
    <property type="evidence" value="ECO:0007669"/>
    <property type="project" value="InterPro"/>
</dbReference>
<feature type="coiled-coil region" evidence="7">
    <location>
        <begin position="362"/>
        <end position="389"/>
    </location>
</feature>
<name>A0A915NZM3_9BILA</name>
<proteinExistence type="predicted"/>
<dbReference type="GO" id="GO:0000122">
    <property type="term" value="P:negative regulation of transcription by RNA polymerase II"/>
    <property type="evidence" value="ECO:0007669"/>
    <property type="project" value="TreeGrafter"/>
</dbReference>
<keyword evidence="2" id="KW-0156">Chromatin regulator</keyword>
<evidence type="ECO:0000256" key="3">
    <source>
        <dbReference type="ARBA" id="ARBA00023015"/>
    </source>
</evidence>
<accession>A0A915NZM3</accession>
<feature type="region of interest" description="Disordered" evidence="8">
    <location>
        <begin position="414"/>
        <end position="486"/>
    </location>
</feature>